<comment type="subcellular location">
    <subcellularLocation>
        <location evidence="1">Nucleus</location>
    </subcellularLocation>
</comment>
<evidence type="ECO:0000256" key="6">
    <source>
        <dbReference type="SAM" id="MobiDB-lite"/>
    </source>
</evidence>
<protein>
    <submittedName>
        <fullName evidence="9">Predicted protein</fullName>
    </submittedName>
</protein>
<dbReference type="HOGENOM" id="CLU_454194_0_0_1"/>
<evidence type="ECO:0000256" key="1">
    <source>
        <dbReference type="ARBA" id="ARBA00004123"/>
    </source>
</evidence>
<keyword evidence="10" id="KW-1185">Reference proteome</keyword>
<evidence type="ECO:0000313" key="10">
    <source>
        <dbReference type="Proteomes" id="UP000001194"/>
    </source>
</evidence>
<dbReference type="GO" id="GO:0046983">
    <property type="term" value="F:protein dimerization activity"/>
    <property type="evidence" value="ECO:0007669"/>
    <property type="project" value="InterPro"/>
</dbReference>
<dbReference type="GO" id="GO:0000981">
    <property type="term" value="F:DNA-binding transcription factor activity, RNA polymerase II-specific"/>
    <property type="evidence" value="ECO:0007669"/>
    <property type="project" value="TreeGrafter"/>
</dbReference>
<reference evidence="9 10" key="1">
    <citation type="journal article" date="2008" name="Nature">
        <title>The genome of Laccaria bicolor provides insights into mycorrhizal symbiosis.</title>
        <authorList>
            <person name="Martin F."/>
            <person name="Aerts A."/>
            <person name="Ahren D."/>
            <person name="Brun A."/>
            <person name="Danchin E.G.J."/>
            <person name="Duchaussoy F."/>
            <person name="Gibon J."/>
            <person name="Kohler A."/>
            <person name="Lindquist E."/>
            <person name="Pereda V."/>
            <person name="Salamov A."/>
            <person name="Shapiro H.J."/>
            <person name="Wuyts J."/>
            <person name="Blaudez D."/>
            <person name="Buee M."/>
            <person name="Brokstein P."/>
            <person name="Canbaeck B."/>
            <person name="Cohen D."/>
            <person name="Courty P.E."/>
            <person name="Coutinho P.M."/>
            <person name="Delaruelle C."/>
            <person name="Detter J.C."/>
            <person name="Deveau A."/>
            <person name="DiFazio S."/>
            <person name="Duplessis S."/>
            <person name="Fraissinet-Tachet L."/>
            <person name="Lucic E."/>
            <person name="Frey-Klett P."/>
            <person name="Fourrey C."/>
            <person name="Feussner I."/>
            <person name="Gay G."/>
            <person name="Grimwood J."/>
            <person name="Hoegger P.J."/>
            <person name="Jain P."/>
            <person name="Kilaru S."/>
            <person name="Labbe J."/>
            <person name="Lin Y.C."/>
            <person name="Legue V."/>
            <person name="Le Tacon F."/>
            <person name="Marmeisse R."/>
            <person name="Melayah D."/>
            <person name="Montanini B."/>
            <person name="Muratet M."/>
            <person name="Nehls U."/>
            <person name="Niculita-Hirzel H."/>
            <person name="Oudot-Le Secq M.P."/>
            <person name="Peter M."/>
            <person name="Quesneville H."/>
            <person name="Rajashekar B."/>
            <person name="Reich M."/>
            <person name="Rouhier N."/>
            <person name="Schmutz J."/>
            <person name="Yin T."/>
            <person name="Chalot M."/>
            <person name="Henrissat B."/>
            <person name="Kuees U."/>
            <person name="Lucas S."/>
            <person name="Van de Peer Y."/>
            <person name="Podila G.K."/>
            <person name="Polle A."/>
            <person name="Pukkila P.J."/>
            <person name="Richardson P.M."/>
            <person name="Rouze P."/>
            <person name="Sanders I.R."/>
            <person name="Stajich J.E."/>
            <person name="Tunlid A."/>
            <person name="Tuskan G."/>
            <person name="Grigoriev I.V."/>
        </authorList>
    </citation>
    <scope>NUCLEOTIDE SEQUENCE [LARGE SCALE GENOMIC DNA]</scope>
    <source>
        <strain evidence="10">S238N-H82 / ATCC MYA-4686</strain>
    </source>
</reference>
<dbReference type="SMART" id="SM00432">
    <property type="entry name" value="MADS"/>
    <property type="match status" value="1"/>
</dbReference>
<name>B0D1G3_LACBS</name>
<evidence type="ECO:0000256" key="2">
    <source>
        <dbReference type="ARBA" id="ARBA00023015"/>
    </source>
</evidence>
<feature type="domain" description="MADS-box" evidence="8">
    <location>
        <begin position="13"/>
        <end position="38"/>
    </location>
</feature>
<feature type="transmembrane region" description="Helical" evidence="7">
    <location>
        <begin position="21"/>
        <end position="45"/>
    </location>
</feature>
<evidence type="ECO:0000256" key="5">
    <source>
        <dbReference type="ARBA" id="ARBA00023242"/>
    </source>
</evidence>
<dbReference type="OrthoDB" id="1898716at2759"/>
<dbReference type="KEGG" id="lbc:LACBIDRAFT_293207"/>
<dbReference type="GeneID" id="6073500"/>
<keyword evidence="2" id="KW-0805">Transcription regulation</keyword>
<dbReference type="Pfam" id="PF00319">
    <property type="entry name" value="SRF-TF"/>
    <property type="match status" value="1"/>
</dbReference>
<feature type="region of interest" description="Disordered" evidence="6">
    <location>
        <begin position="70"/>
        <end position="342"/>
    </location>
</feature>
<feature type="compositionally biased region" description="Basic and acidic residues" evidence="6">
    <location>
        <begin position="227"/>
        <end position="239"/>
    </location>
</feature>
<organism evidence="10">
    <name type="scientific">Laccaria bicolor (strain S238N-H82 / ATCC MYA-4686)</name>
    <name type="common">Bicoloured deceiver</name>
    <name type="synonym">Laccaria laccata var. bicolor</name>
    <dbReference type="NCBI Taxonomy" id="486041"/>
    <lineage>
        <taxon>Eukaryota</taxon>
        <taxon>Fungi</taxon>
        <taxon>Dikarya</taxon>
        <taxon>Basidiomycota</taxon>
        <taxon>Agaricomycotina</taxon>
        <taxon>Agaricomycetes</taxon>
        <taxon>Agaricomycetidae</taxon>
        <taxon>Agaricales</taxon>
        <taxon>Agaricineae</taxon>
        <taxon>Hydnangiaceae</taxon>
        <taxon>Laccaria</taxon>
    </lineage>
</organism>
<feature type="compositionally biased region" description="Low complexity" evidence="6">
    <location>
        <begin position="142"/>
        <end position="155"/>
    </location>
</feature>
<dbReference type="InterPro" id="IPR036879">
    <property type="entry name" value="TF_MADSbox_sf"/>
</dbReference>
<sequence>MGRRKIEIQPITRKNGLFKKAYELGVLCSVDVAVIIFGAFFLSLLPGHGPKLYQYSSRGVQDIVQRHLHHDGETDNRGPGDFSGSNAGKIDEGDEDDDEEEVAPVRTKRKKEAGKLKPPSDMNISHNNDRDYPGPRHPAPINQNNTTNSNTHGNNWRTLPASVHMPPPQPPQPSSHKRPRELDDDGYGGYGAHPTSRPPQYHQQYTPMFGAQHHHHAPPPPSFIPLHESDFSGQHEFHHPNHGHGHGHRLISGHQRHHDGPGDYPPSGGGRGEIFPAFGDGDTRSHHHQQQQQPGRGSGLGLDWPVHGPSPPAGVHRNDGQHQGQAQNGGGNPSWFDFLSSTGGTTGANTALSWERGGGRVSDRGMNVADRTGSDIAAVLATVGPGNVSEERYLRTMALPVGDTGGGDSRAPSLPLGGGGEEHDGSGRMQQQSQRQERSVSRSSGTPNPGPNVGGGTPGPSVSSTPTSASQVFPEGAEDRLLVFMAPPKDDPGNLNVSHPTFKPNPLPQIPALPPPAQGWPTPWLGRSGIEEYLHPLYKRGWKPSVQESSVKGKESTFLSAEYAFKKFDEAVKFVAPPVNYNDHARQENDKSIPRHADACR</sequence>
<keyword evidence="7" id="KW-0472">Membrane</keyword>
<feature type="compositionally biased region" description="Basic residues" evidence="6">
    <location>
        <begin position="240"/>
        <end position="257"/>
    </location>
</feature>
<dbReference type="Gene3D" id="3.40.1810.10">
    <property type="entry name" value="Transcription factor, MADS-box"/>
    <property type="match status" value="1"/>
</dbReference>
<dbReference type="AlphaFoldDB" id="B0D1G3"/>
<keyword evidence="5" id="KW-0539">Nucleus</keyword>
<dbReference type="GO" id="GO:0005634">
    <property type="term" value="C:nucleus"/>
    <property type="evidence" value="ECO:0007669"/>
    <property type="project" value="UniProtKB-SubCell"/>
</dbReference>
<feature type="compositionally biased region" description="Acidic residues" evidence="6">
    <location>
        <begin position="92"/>
        <end position="102"/>
    </location>
</feature>
<dbReference type="RefSeq" id="XP_001877527.1">
    <property type="nucleotide sequence ID" value="XM_001877492.1"/>
</dbReference>
<feature type="region of interest" description="Disordered" evidence="6">
    <location>
        <begin position="579"/>
        <end position="601"/>
    </location>
</feature>
<evidence type="ECO:0000259" key="8">
    <source>
        <dbReference type="PROSITE" id="PS50066"/>
    </source>
</evidence>
<dbReference type="PROSITE" id="PS50066">
    <property type="entry name" value="MADS_BOX_2"/>
    <property type="match status" value="1"/>
</dbReference>
<evidence type="ECO:0000256" key="7">
    <source>
        <dbReference type="SAM" id="Phobius"/>
    </source>
</evidence>
<proteinExistence type="predicted"/>
<dbReference type="PANTHER" id="PTHR11945">
    <property type="entry name" value="MADS BOX PROTEIN"/>
    <property type="match status" value="1"/>
</dbReference>
<evidence type="ECO:0000256" key="3">
    <source>
        <dbReference type="ARBA" id="ARBA00023125"/>
    </source>
</evidence>
<evidence type="ECO:0000256" key="4">
    <source>
        <dbReference type="ARBA" id="ARBA00023163"/>
    </source>
</evidence>
<feature type="compositionally biased region" description="Low complexity" evidence="6">
    <location>
        <begin position="459"/>
        <end position="468"/>
    </location>
</feature>
<dbReference type="GO" id="GO:0045944">
    <property type="term" value="P:positive regulation of transcription by RNA polymerase II"/>
    <property type="evidence" value="ECO:0007669"/>
    <property type="project" value="TreeGrafter"/>
</dbReference>
<accession>B0D1G3</accession>
<keyword evidence="7" id="KW-0812">Transmembrane</keyword>
<dbReference type="InterPro" id="IPR002100">
    <property type="entry name" value="TF_MADSbox"/>
</dbReference>
<gene>
    <name evidence="9" type="ORF">LACBIDRAFT_293207</name>
</gene>
<dbReference type="STRING" id="486041.B0D1G3"/>
<keyword evidence="3" id="KW-0238">DNA-binding</keyword>
<dbReference type="Proteomes" id="UP000001194">
    <property type="component" value="Unassembled WGS sequence"/>
</dbReference>
<evidence type="ECO:0000313" key="9">
    <source>
        <dbReference type="EMBL" id="EDR11630.1"/>
    </source>
</evidence>
<dbReference type="SUPFAM" id="SSF55455">
    <property type="entry name" value="SRF-like"/>
    <property type="match status" value="1"/>
</dbReference>
<dbReference type="GO" id="GO:0000978">
    <property type="term" value="F:RNA polymerase II cis-regulatory region sequence-specific DNA binding"/>
    <property type="evidence" value="ECO:0007669"/>
    <property type="project" value="TreeGrafter"/>
</dbReference>
<dbReference type="PANTHER" id="PTHR11945:SF534">
    <property type="entry name" value="MYOCYTE-SPECIFIC ENHANCER FACTOR 2"/>
    <property type="match status" value="1"/>
</dbReference>
<feature type="compositionally biased region" description="Basic and acidic residues" evidence="6">
    <location>
        <begin position="583"/>
        <end position="601"/>
    </location>
</feature>
<dbReference type="EMBL" id="DS547095">
    <property type="protein sequence ID" value="EDR11630.1"/>
    <property type="molecule type" value="Genomic_DNA"/>
</dbReference>
<dbReference type="InParanoid" id="B0D1G3"/>
<keyword evidence="4" id="KW-0804">Transcription</keyword>
<keyword evidence="7" id="KW-1133">Transmembrane helix</keyword>
<feature type="region of interest" description="Disordered" evidence="6">
    <location>
        <begin position="399"/>
        <end position="472"/>
    </location>
</feature>